<organism evidence="1 2">
    <name type="scientific">Colocasia esculenta</name>
    <name type="common">Wild taro</name>
    <name type="synonym">Arum esculentum</name>
    <dbReference type="NCBI Taxonomy" id="4460"/>
    <lineage>
        <taxon>Eukaryota</taxon>
        <taxon>Viridiplantae</taxon>
        <taxon>Streptophyta</taxon>
        <taxon>Embryophyta</taxon>
        <taxon>Tracheophyta</taxon>
        <taxon>Spermatophyta</taxon>
        <taxon>Magnoliopsida</taxon>
        <taxon>Liliopsida</taxon>
        <taxon>Araceae</taxon>
        <taxon>Aroideae</taxon>
        <taxon>Colocasieae</taxon>
        <taxon>Colocasia</taxon>
    </lineage>
</organism>
<name>A0A843WE77_COLES</name>
<proteinExistence type="predicted"/>
<protein>
    <submittedName>
        <fullName evidence="1">Uncharacterized protein</fullName>
    </submittedName>
</protein>
<accession>A0A843WE77</accession>
<sequence length="131" mass="14769">MAWAIVFKTRRSGFGVTKFPSPPCSKPPSSCSPHSQPLLLVLQCSSNEMGLGRHELEGLAQEITLENRDSNHYKQNILVLEATERTRSTCWTRPEHDQGIECFNNKDTILQSAVLRTRSSERVRSQRRSGG</sequence>
<keyword evidence="2" id="KW-1185">Reference proteome</keyword>
<evidence type="ECO:0000313" key="2">
    <source>
        <dbReference type="Proteomes" id="UP000652761"/>
    </source>
</evidence>
<dbReference type="EMBL" id="NMUH01004006">
    <property type="protein sequence ID" value="MQM07989.1"/>
    <property type="molecule type" value="Genomic_DNA"/>
</dbReference>
<dbReference type="Proteomes" id="UP000652761">
    <property type="component" value="Unassembled WGS sequence"/>
</dbReference>
<dbReference type="AlphaFoldDB" id="A0A843WE77"/>
<comment type="caution">
    <text evidence="1">The sequence shown here is derived from an EMBL/GenBank/DDBJ whole genome shotgun (WGS) entry which is preliminary data.</text>
</comment>
<gene>
    <name evidence="1" type="ORF">Taro_040837</name>
</gene>
<reference evidence="1" key="1">
    <citation type="submission" date="2017-07" db="EMBL/GenBank/DDBJ databases">
        <title>Taro Niue Genome Assembly and Annotation.</title>
        <authorList>
            <person name="Atibalentja N."/>
            <person name="Keating K."/>
            <person name="Fields C.J."/>
        </authorList>
    </citation>
    <scope>NUCLEOTIDE SEQUENCE</scope>
    <source>
        <strain evidence="1">Niue_2</strain>
        <tissue evidence="1">Leaf</tissue>
    </source>
</reference>
<evidence type="ECO:0000313" key="1">
    <source>
        <dbReference type="EMBL" id="MQM07989.1"/>
    </source>
</evidence>